<dbReference type="GeneID" id="94197346"/>
<keyword evidence="3" id="KW-1185">Reference proteome</keyword>
<comment type="caution">
    <text evidence="2">The sequence shown here is derived from an EMBL/GenBank/DDBJ whole genome shotgun (WGS) entry which is preliminary data.</text>
</comment>
<feature type="region of interest" description="Disordered" evidence="1">
    <location>
        <begin position="61"/>
        <end position="133"/>
    </location>
</feature>
<feature type="compositionally biased region" description="Basic residues" evidence="1">
    <location>
        <begin position="1"/>
        <end position="12"/>
    </location>
</feature>
<organism evidence="2 3">
    <name type="scientific">Babesia caballi</name>
    <dbReference type="NCBI Taxonomy" id="5871"/>
    <lineage>
        <taxon>Eukaryota</taxon>
        <taxon>Sar</taxon>
        <taxon>Alveolata</taxon>
        <taxon>Apicomplexa</taxon>
        <taxon>Aconoidasida</taxon>
        <taxon>Piroplasmida</taxon>
        <taxon>Babesiidae</taxon>
        <taxon>Babesia</taxon>
    </lineage>
</organism>
<dbReference type="EMBL" id="BPLF01000005">
    <property type="protein sequence ID" value="GIX65865.1"/>
    <property type="molecule type" value="Genomic_DNA"/>
</dbReference>
<feature type="compositionally biased region" description="Polar residues" evidence="1">
    <location>
        <begin position="120"/>
        <end position="131"/>
    </location>
</feature>
<feature type="compositionally biased region" description="Basic and acidic residues" evidence="1">
    <location>
        <begin position="30"/>
        <end position="42"/>
    </location>
</feature>
<dbReference type="RefSeq" id="XP_067717934.1">
    <property type="nucleotide sequence ID" value="XM_067861833.1"/>
</dbReference>
<dbReference type="AlphaFoldDB" id="A0AAV4M1U7"/>
<evidence type="ECO:0000256" key="1">
    <source>
        <dbReference type="SAM" id="MobiDB-lite"/>
    </source>
</evidence>
<name>A0AAV4M1U7_BABCB</name>
<feature type="compositionally biased region" description="Basic and acidic residues" evidence="1">
    <location>
        <begin position="13"/>
        <end position="22"/>
    </location>
</feature>
<feature type="compositionally biased region" description="Basic and acidic residues" evidence="1">
    <location>
        <begin position="71"/>
        <end position="93"/>
    </location>
</feature>
<dbReference type="Proteomes" id="UP001497744">
    <property type="component" value="Unassembled WGS sequence"/>
</dbReference>
<proteinExistence type="predicted"/>
<gene>
    <name evidence="2" type="ORF">BcabD6B2_53000</name>
</gene>
<feature type="region of interest" description="Disordered" evidence="1">
    <location>
        <begin position="1"/>
        <end position="42"/>
    </location>
</feature>
<evidence type="ECO:0000313" key="3">
    <source>
        <dbReference type="Proteomes" id="UP001497744"/>
    </source>
</evidence>
<evidence type="ECO:0000313" key="2">
    <source>
        <dbReference type="EMBL" id="GIX65865.1"/>
    </source>
</evidence>
<accession>A0AAV4M1U7</accession>
<reference evidence="2 3" key="1">
    <citation type="submission" date="2021-06" db="EMBL/GenBank/DDBJ databases">
        <title>Genome sequence of Babesia caballi.</title>
        <authorList>
            <person name="Yamagishi J."/>
            <person name="Kidaka T."/>
            <person name="Ochi A."/>
        </authorList>
    </citation>
    <scope>NUCLEOTIDE SEQUENCE [LARGE SCALE GENOMIC DNA]</scope>
    <source>
        <strain evidence="2">USDA-D6B2</strain>
    </source>
</reference>
<protein>
    <submittedName>
        <fullName evidence="2">Chorismate synthase</fullName>
    </submittedName>
</protein>
<sequence>MLLRKLKKRRSRWRDDLEERRPGISSSNASRREPPRALGERFFPDLLDRVPMADLEPRGAALSSQLSSLSTRERPLRPSLMDRMRQLVGDRRSAPQSSSRWLRRPRASAATPPPDPGRTQLPSWSTESSALTGVGERDADEVERWIMNSWSLSVSCLTPWEKLVSLLPSLPEGARSGSLSAIAWFPLRRHRFRIFLTGVEAPTSGDAGVDLVTDLEGVSSSLSWLRMKNALTVRKMDRGGAASD</sequence>